<comment type="caution">
    <text evidence="2">The sequence shown here is derived from an EMBL/GenBank/DDBJ whole genome shotgun (WGS) entry which is preliminary data.</text>
</comment>
<sequence>MVLYAFIKFLFIKMAFRLKYLLTLKVSQINKNIYLIYGKGDFYVLISIVFDKKLRFMVIQIEHNGNEVISSL</sequence>
<keyword evidence="3" id="KW-1185">Reference proteome</keyword>
<evidence type="ECO:0000313" key="3">
    <source>
        <dbReference type="Proteomes" id="UP000688137"/>
    </source>
</evidence>
<evidence type="ECO:0000256" key="1">
    <source>
        <dbReference type="SAM" id="SignalP"/>
    </source>
</evidence>
<feature type="signal peptide" evidence="1">
    <location>
        <begin position="1"/>
        <end position="17"/>
    </location>
</feature>
<proteinExistence type="predicted"/>
<gene>
    <name evidence="2" type="ORF">PPRIM_AZ9-3.1.T0120408</name>
</gene>
<accession>A0A8S1K3I7</accession>
<reference evidence="2" key="1">
    <citation type="submission" date="2021-01" db="EMBL/GenBank/DDBJ databases">
        <authorList>
            <consortium name="Genoscope - CEA"/>
            <person name="William W."/>
        </authorList>
    </citation>
    <scope>NUCLEOTIDE SEQUENCE</scope>
</reference>
<evidence type="ECO:0000313" key="2">
    <source>
        <dbReference type="EMBL" id="CAD8048306.1"/>
    </source>
</evidence>
<protein>
    <submittedName>
        <fullName evidence="2">Uncharacterized protein</fullName>
    </submittedName>
</protein>
<dbReference type="Proteomes" id="UP000688137">
    <property type="component" value="Unassembled WGS sequence"/>
</dbReference>
<dbReference type="EMBL" id="CAJJDM010000009">
    <property type="protein sequence ID" value="CAD8048306.1"/>
    <property type="molecule type" value="Genomic_DNA"/>
</dbReference>
<dbReference type="AlphaFoldDB" id="A0A8S1K3I7"/>
<organism evidence="2 3">
    <name type="scientific">Paramecium primaurelia</name>
    <dbReference type="NCBI Taxonomy" id="5886"/>
    <lineage>
        <taxon>Eukaryota</taxon>
        <taxon>Sar</taxon>
        <taxon>Alveolata</taxon>
        <taxon>Ciliophora</taxon>
        <taxon>Intramacronucleata</taxon>
        <taxon>Oligohymenophorea</taxon>
        <taxon>Peniculida</taxon>
        <taxon>Parameciidae</taxon>
        <taxon>Paramecium</taxon>
    </lineage>
</organism>
<keyword evidence="1" id="KW-0732">Signal</keyword>
<name>A0A8S1K3I7_PARPR</name>
<feature type="chain" id="PRO_5035882654" evidence="1">
    <location>
        <begin position="18"/>
        <end position="72"/>
    </location>
</feature>